<dbReference type="AlphaFoldDB" id="A0A7L2LFR4"/>
<sequence>MFSRKSHADVRKSTQKALDPKRDMLTRLKHLRALLDIVDGSDLKQFFDNNYSQIYFIFYENFITLENSLKQKGNKSQREELDSILFLFEKILQLLPERIFYRWHFRSIGSILKKLLHTGNSLKLRCEGIRLFLLWLQALQTNCGEEQILMFACLVPGFPPLPSPRGPCTLESLVSPPAAPDAKIFPEEITPLLPAVSGEKVAEDQTCYFLQLLLKYMVIQAASLEWKNKENQDTGFKFLFTLFRKYYLPHLFPSFTKLTNLYKPVLDIPDIRPRPVYVTATRNNESVYCTKIPYMAARVVFIKWLVTFFLEKKYLTAVQNTKNGGEVLPKIIQTVAVSQEKSAEPESGAAPADEQEHGHSNSSSLSARRLSGCSLCSVEEQHRGVYEMVQGILLSTRGYVNFVNEVFRQAFLLPPSDISATRKVVKVYHKWILQEKPVFMEEPDKKEDSQDAVVPLEDSSVQTDGKHLSLEHCGHKRSSSWGRTYSFTSAVSRGCVLEDEDKDVKAGAQAALQVFLTNSANVFLLEPCTEVPVLLKEQVDACKAVLSIFRRMIMELSMNRRTWEQMLQILLRITEAVMQKPKENQTKDTFAQSMAGLLFRTLIVAWIRANLSVYISRELWDELLSVLSALTDWEELINEWANIMDSLTAVLARTVYGVEMTNLPLDKLSEQKEKKQRGKGGVLEPQKTAVVGRSFSLSWKSHPEVVEPMRFRSATTSGAPGVEKARNIVRQRATAKRSQSISNCVHLYEALPATKSVPLLLHTVTSLFPGISYTSCSQRLSEVEESQQLENSEGAEAAGPFADQEQQLTRSSSTSDIADQIPSDFFQGKKAGNSTSDSKSVQENKGCAKEHEAKQVLMRRSSSTAELDLKADLQQSHGYYREREKSESVSSDTSLGCAADVDIALVAWQAAEDDPEAEPGTGADPAGPRWLQLSPSQEPANLTDSSEFLADDCSIIAGGSLIGWHPDSAAVLWRRILGILGDVNSIQSPKIHAKVFGYLYELWYKLAKIRDNLAISVDNQSTPSPPILIPPLRIFASWLFKVTTLPSEYKEGKLQAFRLLCTMMSRRQDLLPNSDFLVHFYFVLHLGLTSEDQ</sequence>
<proteinExistence type="predicted"/>
<dbReference type="InterPro" id="IPR046859">
    <property type="entry name" value="RGPA/RALGAPB_N"/>
</dbReference>
<organism evidence="4 5">
    <name type="scientific">Hippolais icterina</name>
    <name type="common">icterine warbler</name>
    <dbReference type="NCBI Taxonomy" id="68497"/>
    <lineage>
        <taxon>Eukaryota</taxon>
        <taxon>Metazoa</taxon>
        <taxon>Chordata</taxon>
        <taxon>Craniata</taxon>
        <taxon>Vertebrata</taxon>
        <taxon>Euteleostomi</taxon>
        <taxon>Archelosauria</taxon>
        <taxon>Archosauria</taxon>
        <taxon>Dinosauria</taxon>
        <taxon>Saurischia</taxon>
        <taxon>Theropoda</taxon>
        <taxon>Coelurosauria</taxon>
        <taxon>Aves</taxon>
        <taxon>Neognathae</taxon>
        <taxon>Neoaves</taxon>
        <taxon>Telluraves</taxon>
        <taxon>Australaves</taxon>
        <taxon>Passeriformes</taxon>
        <taxon>Sylvioidea</taxon>
        <taxon>Sylviidae</taxon>
        <taxon>Acrocephalinae</taxon>
        <taxon>Hippolais</taxon>
    </lineage>
</organism>
<keyword evidence="5" id="KW-1185">Reference proteome</keyword>
<evidence type="ECO:0000313" key="4">
    <source>
        <dbReference type="EMBL" id="NXR46255.1"/>
    </source>
</evidence>
<evidence type="ECO:0000259" key="3">
    <source>
        <dbReference type="Pfam" id="PF20412"/>
    </source>
</evidence>
<feature type="non-terminal residue" evidence="4">
    <location>
        <position position="1093"/>
    </location>
</feature>
<dbReference type="InterPro" id="IPR027107">
    <property type="entry name" value="Tuberin/Ral-act_asu"/>
</dbReference>
<feature type="compositionally biased region" description="Basic and acidic residues" evidence="2">
    <location>
        <begin position="840"/>
        <end position="854"/>
    </location>
</feature>
<accession>A0A7L2LFR4</accession>
<keyword evidence="1" id="KW-0597">Phosphoprotein</keyword>
<feature type="compositionally biased region" description="Polar residues" evidence="2">
    <location>
        <begin position="804"/>
        <end position="817"/>
    </location>
</feature>
<evidence type="ECO:0000256" key="1">
    <source>
        <dbReference type="ARBA" id="ARBA00022553"/>
    </source>
</evidence>
<feature type="region of interest" description="Disordered" evidence="2">
    <location>
        <begin position="912"/>
        <end position="939"/>
    </location>
</feature>
<protein>
    <submittedName>
        <fullName evidence="4">RGPA2 protein</fullName>
    </submittedName>
</protein>
<feature type="region of interest" description="Disordered" evidence="2">
    <location>
        <begin position="343"/>
        <end position="366"/>
    </location>
</feature>
<gene>
    <name evidence="4" type="primary">Ralgapa2</name>
    <name evidence="4" type="ORF">HIPICT_R11485</name>
</gene>
<feature type="region of interest" description="Disordered" evidence="2">
    <location>
        <begin position="784"/>
        <end position="861"/>
    </location>
</feature>
<dbReference type="GO" id="GO:0005737">
    <property type="term" value="C:cytoplasm"/>
    <property type="evidence" value="ECO:0007669"/>
    <property type="project" value="TreeGrafter"/>
</dbReference>
<dbReference type="GO" id="GO:0005634">
    <property type="term" value="C:nucleus"/>
    <property type="evidence" value="ECO:0007669"/>
    <property type="project" value="InterPro"/>
</dbReference>
<evidence type="ECO:0000313" key="5">
    <source>
        <dbReference type="Proteomes" id="UP000527178"/>
    </source>
</evidence>
<dbReference type="Proteomes" id="UP000527178">
    <property type="component" value="Unassembled WGS sequence"/>
</dbReference>
<dbReference type="PANTHER" id="PTHR10063:SF2">
    <property type="entry name" value="RAL GTPASE-ACTIVATING PROTEIN SUBUNIT ALPHA-2"/>
    <property type="match status" value="1"/>
</dbReference>
<evidence type="ECO:0000256" key="2">
    <source>
        <dbReference type="SAM" id="MobiDB-lite"/>
    </source>
</evidence>
<dbReference type="GO" id="GO:0005096">
    <property type="term" value="F:GTPase activator activity"/>
    <property type="evidence" value="ECO:0007669"/>
    <property type="project" value="InterPro"/>
</dbReference>
<dbReference type="Pfam" id="PF20412">
    <property type="entry name" value="RALGAPB_N"/>
    <property type="match status" value="1"/>
</dbReference>
<dbReference type="EMBL" id="VWYN01005539">
    <property type="protein sequence ID" value="NXR46255.1"/>
    <property type="molecule type" value="Genomic_DNA"/>
</dbReference>
<reference evidence="4 5" key="1">
    <citation type="submission" date="2019-09" db="EMBL/GenBank/DDBJ databases">
        <title>Bird 10,000 Genomes (B10K) Project - Family phase.</title>
        <authorList>
            <person name="Zhang G."/>
        </authorList>
    </citation>
    <scope>NUCLEOTIDE SEQUENCE [LARGE SCALE GENOMIC DNA]</scope>
    <source>
        <strain evidence="4">B10K-DU-002-18</strain>
        <tissue evidence="4">Muscle</tissue>
    </source>
</reference>
<feature type="non-terminal residue" evidence="4">
    <location>
        <position position="1"/>
    </location>
</feature>
<dbReference type="PANTHER" id="PTHR10063">
    <property type="entry name" value="TUBERIN"/>
    <property type="match status" value="1"/>
</dbReference>
<feature type="domain" description="Ral GTPase-activating protein subunit alpha/beta N-terminal" evidence="3">
    <location>
        <begin position="535"/>
        <end position="657"/>
    </location>
</feature>
<name>A0A7L2LFR4_9SYLV</name>
<comment type="caution">
    <text evidence="4">The sequence shown here is derived from an EMBL/GenBank/DDBJ whole genome shotgun (WGS) entry which is preliminary data.</text>
</comment>